<evidence type="ECO:0000256" key="5">
    <source>
        <dbReference type="ARBA" id="ARBA00023085"/>
    </source>
</evidence>
<evidence type="ECO:0000313" key="9">
    <source>
        <dbReference type="Proteomes" id="UP001291623"/>
    </source>
</evidence>
<evidence type="ECO:0000256" key="2">
    <source>
        <dbReference type="ARBA" id="ARBA00008891"/>
    </source>
</evidence>
<dbReference type="PANTHER" id="PTHR31321:SF31">
    <property type="entry name" value="PECTINESTERASE QRT1"/>
    <property type="match status" value="1"/>
</dbReference>
<gene>
    <name evidence="8" type="ORF">RND71_037724</name>
</gene>
<dbReference type="PANTHER" id="PTHR31321">
    <property type="entry name" value="ACYL-COA THIOESTER HYDROLASE YBHC-RELATED"/>
    <property type="match status" value="1"/>
</dbReference>
<keyword evidence="9" id="KW-1185">Reference proteome</keyword>
<dbReference type="SUPFAM" id="SSF51126">
    <property type="entry name" value="Pectin lyase-like"/>
    <property type="match status" value="1"/>
</dbReference>
<name>A0AAE1QYL2_9SOLA</name>
<sequence>MQAVALRLTGDRAVLYRVRILSSQDTLLDDAGSHYFYQCYIQGSVDFICGNGRSLYKGLGRIFNIQELYSPNVILMVLLIPKVGLTGTNHLGASMQCLENTSVRAMEQIEQVECNGPRLNDSEAEPFLDVKFIGGQQWLRL</sequence>
<comment type="catalytic activity">
    <reaction evidence="6">
        <text>[(1-&gt;4)-alpha-D-galacturonosyl methyl ester](n) + n H2O = [(1-&gt;4)-alpha-D-galacturonosyl](n) + n methanol + n H(+)</text>
        <dbReference type="Rhea" id="RHEA:22380"/>
        <dbReference type="Rhea" id="RHEA-COMP:14570"/>
        <dbReference type="Rhea" id="RHEA-COMP:14573"/>
        <dbReference type="ChEBI" id="CHEBI:15377"/>
        <dbReference type="ChEBI" id="CHEBI:15378"/>
        <dbReference type="ChEBI" id="CHEBI:17790"/>
        <dbReference type="ChEBI" id="CHEBI:140522"/>
        <dbReference type="ChEBI" id="CHEBI:140523"/>
        <dbReference type="EC" id="3.1.1.11"/>
    </reaction>
</comment>
<dbReference type="InterPro" id="IPR012334">
    <property type="entry name" value="Pectin_lyas_fold"/>
</dbReference>
<keyword evidence="5" id="KW-0063">Aspartyl esterase</keyword>
<dbReference type="EC" id="3.1.1.11" evidence="3"/>
<accession>A0AAE1QYL2</accession>
<protein>
    <recommendedName>
        <fullName evidence="3">pectinesterase</fullName>
        <ecNumber evidence="3">3.1.1.11</ecNumber>
    </recommendedName>
</protein>
<evidence type="ECO:0000256" key="3">
    <source>
        <dbReference type="ARBA" id="ARBA00013229"/>
    </source>
</evidence>
<keyword evidence="4" id="KW-0378">Hydrolase</keyword>
<evidence type="ECO:0000259" key="7">
    <source>
        <dbReference type="Pfam" id="PF01095"/>
    </source>
</evidence>
<feature type="domain" description="Pectinesterase catalytic" evidence="7">
    <location>
        <begin position="2"/>
        <end position="56"/>
    </location>
</feature>
<dbReference type="GO" id="GO:0045490">
    <property type="term" value="P:pectin catabolic process"/>
    <property type="evidence" value="ECO:0007669"/>
    <property type="project" value="TreeGrafter"/>
</dbReference>
<evidence type="ECO:0000256" key="4">
    <source>
        <dbReference type="ARBA" id="ARBA00022801"/>
    </source>
</evidence>
<dbReference type="InterPro" id="IPR011050">
    <property type="entry name" value="Pectin_lyase_fold/virulence"/>
</dbReference>
<dbReference type="InterPro" id="IPR000070">
    <property type="entry name" value="Pectinesterase_cat"/>
</dbReference>
<comment type="pathway">
    <text evidence="1">Glycan metabolism; pectin degradation; 2-dehydro-3-deoxy-D-gluconate from pectin: step 1/5.</text>
</comment>
<organism evidence="8 9">
    <name type="scientific">Anisodus tanguticus</name>
    <dbReference type="NCBI Taxonomy" id="243964"/>
    <lineage>
        <taxon>Eukaryota</taxon>
        <taxon>Viridiplantae</taxon>
        <taxon>Streptophyta</taxon>
        <taxon>Embryophyta</taxon>
        <taxon>Tracheophyta</taxon>
        <taxon>Spermatophyta</taxon>
        <taxon>Magnoliopsida</taxon>
        <taxon>eudicotyledons</taxon>
        <taxon>Gunneridae</taxon>
        <taxon>Pentapetalae</taxon>
        <taxon>asterids</taxon>
        <taxon>lamiids</taxon>
        <taxon>Solanales</taxon>
        <taxon>Solanaceae</taxon>
        <taxon>Solanoideae</taxon>
        <taxon>Hyoscyameae</taxon>
        <taxon>Anisodus</taxon>
    </lineage>
</organism>
<proteinExistence type="inferred from homology"/>
<evidence type="ECO:0000313" key="8">
    <source>
        <dbReference type="EMBL" id="KAK4341908.1"/>
    </source>
</evidence>
<dbReference type="EMBL" id="JAVYJV010000021">
    <property type="protein sequence ID" value="KAK4341908.1"/>
    <property type="molecule type" value="Genomic_DNA"/>
</dbReference>
<comment type="caution">
    <text evidence="8">The sequence shown here is derived from an EMBL/GenBank/DDBJ whole genome shotgun (WGS) entry which is preliminary data.</text>
</comment>
<dbReference type="Pfam" id="PF01095">
    <property type="entry name" value="Pectinesterase"/>
    <property type="match status" value="1"/>
</dbReference>
<dbReference type="Proteomes" id="UP001291623">
    <property type="component" value="Unassembled WGS sequence"/>
</dbReference>
<reference evidence="8" key="1">
    <citation type="submission" date="2023-12" db="EMBL/GenBank/DDBJ databases">
        <title>Genome assembly of Anisodus tanguticus.</title>
        <authorList>
            <person name="Wang Y.-J."/>
        </authorList>
    </citation>
    <scope>NUCLEOTIDE SEQUENCE</scope>
    <source>
        <strain evidence="8">KB-2021</strain>
        <tissue evidence="8">Leaf</tissue>
    </source>
</reference>
<comment type="similarity">
    <text evidence="2">Belongs to the pectinesterase family.</text>
</comment>
<dbReference type="Gene3D" id="2.160.20.10">
    <property type="entry name" value="Single-stranded right-handed beta-helix, Pectin lyase-like"/>
    <property type="match status" value="1"/>
</dbReference>
<evidence type="ECO:0000256" key="6">
    <source>
        <dbReference type="ARBA" id="ARBA00047928"/>
    </source>
</evidence>
<dbReference type="GO" id="GO:0042545">
    <property type="term" value="P:cell wall modification"/>
    <property type="evidence" value="ECO:0007669"/>
    <property type="project" value="InterPro"/>
</dbReference>
<dbReference type="GO" id="GO:0030599">
    <property type="term" value="F:pectinesterase activity"/>
    <property type="evidence" value="ECO:0007669"/>
    <property type="project" value="UniProtKB-EC"/>
</dbReference>
<evidence type="ECO:0000256" key="1">
    <source>
        <dbReference type="ARBA" id="ARBA00005184"/>
    </source>
</evidence>
<dbReference type="AlphaFoldDB" id="A0AAE1QYL2"/>